<dbReference type="GO" id="GO:0016787">
    <property type="term" value="F:hydrolase activity"/>
    <property type="evidence" value="ECO:0007669"/>
    <property type="project" value="TreeGrafter"/>
</dbReference>
<feature type="transmembrane region" description="Helical" evidence="6">
    <location>
        <begin position="58"/>
        <end position="75"/>
    </location>
</feature>
<evidence type="ECO:0000256" key="5">
    <source>
        <dbReference type="ARBA" id="ARBA00023136"/>
    </source>
</evidence>
<keyword evidence="8" id="KW-1185">Reference proteome</keyword>
<keyword evidence="4 6" id="KW-1133">Transmembrane helix</keyword>
<evidence type="ECO:0000256" key="2">
    <source>
        <dbReference type="ARBA" id="ARBA00007375"/>
    </source>
</evidence>
<dbReference type="GO" id="GO:0016020">
    <property type="term" value="C:membrane"/>
    <property type="evidence" value="ECO:0007669"/>
    <property type="project" value="UniProtKB-SubCell"/>
</dbReference>
<organism evidence="7 8">
    <name type="scientific">Cyclobacterium qasimii</name>
    <dbReference type="NCBI Taxonomy" id="1350429"/>
    <lineage>
        <taxon>Bacteria</taxon>
        <taxon>Pseudomonadati</taxon>
        <taxon>Bacteroidota</taxon>
        <taxon>Cytophagia</taxon>
        <taxon>Cytophagales</taxon>
        <taxon>Cyclobacteriaceae</taxon>
        <taxon>Cyclobacterium</taxon>
    </lineage>
</organism>
<evidence type="ECO:0000256" key="3">
    <source>
        <dbReference type="ARBA" id="ARBA00022692"/>
    </source>
</evidence>
<comment type="caution">
    <text evidence="7">The sequence shown here is derived from an EMBL/GenBank/DDBJ whole genome shotgun (WGS) entry which is preliminary data.</text>
</comment>
<protein>
    <recommendedName>
        <fullName evidence="9">Lysoplasmalogenase</fullName>
    </recommendedName>
</protein>
<name>A0A512C9C5_9BACT</name>
<dbReference type="Pfam" id="PF07947">
    <property type="entry name" value="YhhN"/>
    <property type="match status" value="1"/>
</dbReference>
<evidence type="ECO:0000313" key="7">
    <source>
        <dbReference type="EMBL" id="GEO20800.1"/>
    </source>
</evidence>
<accession>A0A512C9C5</accession>
<evidence type="ECO:0000313" key="8">
    <source>
        <dbReference type="Proteomes" id="UP000321301"/>
    </source>
</evidence>
<feature type="transmembrane region" description="Helical" evidence="6">
    <location>
        <begin position="166"/>
        <end position="187"/>
    </location>
</feature>
<keyword evidence="5 6" id="KW-0472">Membrane</keyword>
<evidence type="ECO:0008006" key="9">
    <source>
        <dbReference type="Google" id="ProtNLM"/>
    </source>
</evidence>
<feature type="transmembrane region" description="Helical" evidence="6">
    <location>
        <begin position="193"/>
        <end position="213"/>
    </location>
</feature>
<sequence length="225" mass="25498">MKNTITKYPYLLLIVPLVLAYFANNSYGFVFKAGVPGSCIIILAFLYRKVLKTTPDIWYVFGAFFFSIAGDWFLSNKGDSFSMFSVGIGLYLIAHIGYMGFALMNGRIHKIFTFIILSGYLLFFYFLLFPAIDDTILMIATLLYSLISCFSIGAAAGMKLKPFVKWAYFLGVALVLFSDTIIAFYEFVGYRELNFLILPTYYAAHMAVTLALIKRRIDTKLRTAN</sequence>
<feature type="transmembrane region" description="Helical" evidence="6">
    <location>
        <begin position="81"/>
        <end position="104"/>
    </location>
</feature>
<comment type="subcellular location">
    <subcellularLocation>
        <location evidence="1">Membrane</location>
        <topology evidence="1">Multi-pass membrane protein</topology>
    </subcellularLocation>
</comment>
<proteinExistence type="inferred from homology"/>
<evidence type="ECO:0000256" key="4">
    <source>
        <dbReference type="ARBA" id="ARBA00022989"/>
    </source>
</evidence>
<keyword evidence="3 6" id="KW-0812">Transmembrane</keyword>
<dbReference type="PANTHER" id="PTHR31885:SF6">
    <property type="entry name" value="GH04784P"/>
    <property type="match status" value="1"/>
</dbReference>
<evidence type="ECO:0000256" key="1">
    <source>
        <dbReference type="ARBA" id="ARBA00004141"/>
    </source>
</evidence>
<evidence type="ECO:0000256" key="6">
    <source>
        <dbReference type="SAM" id="Phobius"/>
    </source>
</evidence>
<comment type="similarity">
    <text evidence="2">Belongs to the TMEM86 family.</text>
</comment>
<dbReference type="AlphaFoldDB" id="A0A512C9C5"/>
<dbReference type="PANTHER" id="PTHR31885">
    <property type="entry name" value="GH04784P"/>
    <property type="match status" value="1"/>
</dbReference>
<dbReference type="InterPro" id="IPR012506">
    <property type="entry name" value="TMEM86B-like"/>
</dbReference>
<dbReference type="Proteomes" id="UP000321301">
    <property type="component" value="Unassembled WGS sequence"/>
</dbReference>
<reference evidence="7 8" key="1">
    <citation type="submission" date="2019-07" db="EMBL/GenBank/DDBJ databases">
        <title>Whole genome shotgun sequence of Cyclobacterium qasimii NBRC 106168.</title>
        <authorList>
            <person name="Hosoyama A."/>
            <person name="Uohara A."/>
            <person name="Ohji S."/>
            <person name="Ichikawa N."/>
        </authorList>
    </citation>
    <scope>NUCLEOTIDE SEQUENCE [LARGE SCALE GENOMIC DNA]</scope>
    <source>
        <strain evidence="7 8">NBRC 106168</strain>
    </source>
</reference>
<feature type="transmembrane region" description="Helical" evidence="6">
    <location>
        <begin position="7"/>
        <end position="23"/>
    </location>
</feature>
<feature type="transmembrane region" description="Helical" evidence="6">
    <location>
        <begin position="111"/>
        <end position="129"/>
    </location>
</feature>
<feature type="transmembrane region" description="Helical" evidence="6">
    <location>
        <begin position="135"/>
        <end position="154"/>
    </location>
</feature>
<gene>
    <name evidence="7" type="ORF">CQA01_13340</name>
</gene>
<feature type="transmembrane region" description="Helical" evidence="6">
    <location>
        <begin position="29"/>
        <end position="46"/>
    </location>
</feature>
<dbReference type="EMBL" id="BJYV01000004">
    <property type="protein sequence ID" value="GEO20800.1"/>
    <property type="molecule type" value="Genomic_DNA"/>
</dbReference>
<dbReference type="RefSeq" id="WP_020893289.1">
    <property type="nucleotide sequence ID" value="NZ_BJYV01000004.1"/>
</dbReference>